<reference evidence="10" key="1">
    <citation type="submission" date="2021-01" db="EMBL/GenBank/DDBJ databases">
        <authorList>
            <person name="Corre E."/>
            <person name="Pelletier E."/>
            <person name="Niang G."/>
            <person name="Scheremetjew M."/>
            <person name="Finn R."/>
            <person name="Kale V."/>
            <person name="Holt S."/>
            <person name="Cochrane G."/>
            <person name="Meng A."/>
            <person name="Brown T."/>
            <person name="Cohen L."/>
        </authorList>
    </citation>
    <scope>NUCLEOTIDE SEQUENCE</scope>
    <source>
        <strain evidence="10">Pop2</strain>
    </source>
</reference>
<dbReference type="GO" id="GO:0015179">
    <property type="term" value="F:L-amino acid transmembrane transporter activity"/>
    <property type="evidence" value="ECO:0007669"/>
    <property type="project" value="TreeGrafter"/>
</dbReference>
<evidence type="ECO:0000256" key="4">
    <source>
        <dbReference type="ARBA" id="ARBA00022970"/>
    </source>
</evidence>
<feature type="compositionally biased region" description="Basic and acidic residues" evidence="7">
    <location>
        <begin position="154"/>
        <end position="170"/>
    </location>
</feature>
<feature type="transmembrane region" description="Helical" evidence="8">
    <location>
        <begin position="523"/>
        <end position="545"/>
    </location>
</feature>
<feature type="transmembrane region" description="Helical" evidence="8">
    <location>
        <begin position="474"/>
        <end position="497"/>
    </location>
</feature>
<feature type="transmembrane region" description="Helical" evidence="8">
    <location>
        <begin position="225"/>
        <end position="245"/>
    </location>
</feature>
<feature type="transmembrane region" description="Helical" evidence="8">
    <location>
        <begin position="364"/>
        <end position="381"/>
    </location>
</feature>
<keyword evidence="4" id="KW-0029">Amino-acid transport</keyword>
<dbReference type="EMBL" id="HBGN01024508">
    <property type="protein sequence ID" value="CAD9339235.1"/>
    <property type="molecule type" value="Transcribed_RNA"/>
</dbReference>
<accession>A0A6U3SKZ3</accession>
<organism evidence="10">
    <name type="scientific">Ditylum brightwellii</name>
    <dbReference type="NCBI Taxonomy" id="49249"/>
    <lineage>
        <taxon>Eukaryota</taxon>
        <taxon>Sar</taxon>
        <taxon>Stramenopiles</taxon>
        <taxon>Ochrophyta</taxon>
        <taxon>Bacillariophyta</taxon>
        <taxon>Mediophyceae</taxon>
        <taxon>Lithodesmiophycidae</taxon>
        <taxon>Lithodesmiales</taxon>
        <taxon>Lithodesmiaceae</taxon>
        <taxon>Ditylum</taxon>
    </lineage>
</organism>
<keyword evidence="5 8" id="KW-1133">Transmembrane helix</keyword>
<feature type="compositionally biased region" description="Polar residues" evidence="7">
    <location>
        <begin position="1"/>
        <end position="30"/>
    </location>
</feature>
<gene>
    <name evidence="10" type="ORF">DBRI1063_LOCUS15679</name>
</gene>
<feature type="transmembrane region" description="Helical" evidence="8">
    <location>
        <begin position="251"/>
        <end position="269"/>
    </location>
</feature>
<feature type="transmembrane region" description="Helical" evidence="8">
    <location>
        <begin position="592"/>
        <end position="615"/>
    </location>
</feature>
<evidence type="ECO:0000313" key="10">
    <source>
        <dbReference type="EMBL" id="CAD9339235.1"/>
    </source>
</evidence>
<feature type="compositionally biased region" description="Basic and acidic residues" evidence="7">
    <location>
        <begin position="202"/>
        <end position="215"/>
    </location>
</feature>
<proteinExistence type="predicted"/>
<dbReference type="InterPro" id="IPR013057">
    <property type="entry name" value="AA_transpt_TM"/>
</dbReference>
<sequence>MESANNDTHASEQTPLMIAQASSVASSDRSNVAPLGGEEPAVAAVDGESSIASSDEELEKEWPATFERGISLLAGPKLDVSMVDKITKSPKIVAPAYNQFRKKNIKNLKRGYNTPDPEKGFHGGVQYSDHFKKGITSVKSLDFPHRPAQGSDAQFDKKMEHDRRQIEAKAYRQKLLSKKGAQPTKGSAPKDEVEDATYSPGYHREKRSEAHSHEMAAMGGDDKATFMQCVFNLANILMGVGMLGLPFVYKSAGWIGGTGVLLIFGVITWRTTILLGRELNGDPRPGHYFDDSPYKSPLQPGSSAGARMRRPITSFPEIARDAFGENGCICLSSILYFELFSCLCIFLVTLGNHLYVLFPSISETKHMIMIACVLVIPTAVLRTPRLLSYLSAVGTIATIAVVLSVALTSVLEGDISEEVAISKGKVNDLGSYHDLWIASGLPLALGLVAYTFSGHAIVPSIYSSMKRPQDFERMATVTFVIVLACCLLTAVAGYYMFGNVVDDQVTISLEASAGPKAELAMKMLTWLMVLTAFSKFTLTMYPLSLGMEEIVAPYLPSDTAMDITSSLVKIILIILSLLVAIYAPSFSFLCSLVGLICTVIVSVVFPAAAHLKLFGSKLSIFEKLGDWLMVIVGLVVAVIGTIATVKNDVGA</sequence>
<evidence type="ECO:0000256" key="1">
    <source>
        <dbReference type="ARBA" id="ARBA00004141"/>
    </source>
</evidence>
<feature type="transmembrane region" description="Helical" evidence="8">
    <location>
        <begin position="435"/>
        <end position="462"/>
    </location>
</feature>
<dbReference type="Pfam" id="PF01490">
    <property type="entry name" value="Aa_trans"/>
    <property type="match status" value="1"/>
</dbReference>
<evidence type="ECO:0000259" key="9">
    <source>
        <dbReference type="Pfam" id="PF01490"/>
    </source>
</evidence>
<comment type="subcellular location">
    <subcellularLocation>
        <location evidence="1">Membrane</location>
        <topology evidence="1">Multi-pass membrane protein</topology>
    </subcellularLocation>
</comment>
<evidence type="ECO:0000256" key="7">
    <source>
        <dbReference type="SAM" id="MobiDB-lite"/>
    </source>
</evidence>
<evidence type="ECO:0000256" key="5">
    <source>
        <dbReference type="ARBA" id="ARBA00022989"/>
    </source>
</evidence>
<keyword evidence="2" id="KW-0813">Transport</keyword>
<feature type="transmembrane region" description="Helical" evidence="8">
    <location>
        <begin position="627"/>
        <end position="645"/>
    </location>
</feature>
<feature type="transmembrane region" description="Helical" evidence="8">
    <location>
        <begin position="386"/>
        <end position="407"/>
    </location>
</feature>
<feature type="region of interest" description="Disordered" evidence="7">
    <location>
        <begin position="141"/>
        <end position="215"/>
    </location>
</feature>
<feature type="domain" description="Amino acid transporter transmembrane" evidence="9">
    <location>
        <begin position="223"/>
        <end position="645"/>
    </location>
</feature>
<protein>
    <recommendedName>
        <fullName evidence="9">Amino acid transporter transmembrane domain-containing protein</fullName>
    </recommendedName>
</protein>
<name>A0A6U3SKZ3_9STRA</name>
<feature type="region of interest" description="Disordered" evidence="7">
    <location>
        <begin position="1"/>
        <end position="60"/>
    </location>
</feature>
<feature type="transmembrane region" description="Helical" evidence="8">
    <location>
        <begin position="566"/>
        <end position="586"/>
    </location>
</feature>
<dbReference type="PANTHER" id="PTHR22950">
    <property type="entry name" value="AMINO ACID TRANSPORTER"/>
    <property type="match status" value="1"/>
</dbReference>
<keyword evidence="3 8" id="KW-0812">Transmembrane</keyword>
<evidence type="ECO:0000256" key="6">
    <source>
        <dbReference type="ARBA" id="ARBA00023136"/>
    </source>
</evidence>
<dbReference type="AlphaFoldDB" id="A0A6U3SKZ3"/>
<feature type="transmembrane region" description="Helical" evidence="8">
    <location>
        <begin position="335"/>
        <end position="358"/>
    </location>
</feature>
<evidence type="ECO:0000256" key="3">
    <source>
        <dbReference type="ARBA" id="ARBA00022692"/>
    </source>
</evidence>
<dbReference type="PANTHER" id="PTHR22950:SF692">
    <property type="entry name" value="TRANSMEMBRANE AMINO ACID TRANSPORTER FAMILY PROTEIN"/>
    <property type="match status" value="1"/>
</dbReference>
<evidence type="ECO:0000256" key="8">
    <source>
        <dbReference type="SAM" id="Phobius"/>
    </source>
</evidence>
<dbReference type="GO" id="GO:0005774">
    <property type="term" value="C:vacuolar membrane"/>
    <property type="evidence" value="ECO:0007669"/>
    <property type="project" value="TreeGrafter"/>
</dbReference>
<evidence type="ECO:0000256" key="2">
    <source>
        <dbReference type="ARBA" id="ARBA00022448"/>
    </source>
</evidence>
<keyword evidence="6 8" id="KW-0472">Membrane</keyword>